<dbReference type="SUPFAM" id="SSF53335">
    <property type="entry name" value="S-adenosyl-L-methionine-dependent methyltransferases"/>
    <property type="match status" value="1"/>
</dbReference>
<dbReference type="EMBL" id="KZ825127">
    <property type="protein sequence ID" value="PYI20164.1"/>
    <property type="molecule type" value="Genomic_DNA"/>
</dbReference>
<dbReference type="SUPFAM" id="SSF46785">
    <property type="entry name" value="Winged helix' DNA-binding domain"/>
    <property type="match status" value="1"/>
</dbReference>
<sequence length="418" mass="46991">MTSKPTNDIVKILDGIQADALGNSEVDRLRLCAAARRLLARVETPYERAWDLCFAQPIIFAAIQTCINLQLWKAWTDVGDGEMSLDELVRLTTPTVDTNLLREANVICQLGRLLRLLAAFDVVEQTAADRYKPTTFSYAIGDESTSVRASLQAGTYQYLPAALNLPTYLANIGYREPTSVERTNYAAIDPDGLTFFARLQTSPAYFESFTGHMESWTERKTPWTKVYDTARLLRESPLEEGSAFVVDVGGNTGIDIVHAQKKHPDLPAGAFILQDLPEIIATSRVDEKTTTMAHDFFLPQPVEGSHIYFMHAVLHDWPDDKAKQILINTRNAMKKGYSKLLIYDIVLPSTKASTVQATMDVQMMSLLSAAERTEADWRRLLTDAGLQVCKFWPDPRQYEMIIEAEVADVPRRREEAHL</sequence>
<evidence type="ECO:0000256" key="3">
    <source>
        <dbReference type="ARBA" id="ARBA00022691"/>
    </source>
</evidence>
<dbReference type="GO" id="GO:0008171">
    <property type="term" value="F:O-methyltransferase activity"/>
    <property type="evidence" value="ECO:0007669"/>
    <property type="project" value="InterPro"/>
</dbReference>
<dbReference type="InterPro" id="IPR001077">
    <property type="entry name" value="COMT_C"/>
</dbReference>
<evidence type="ECO:0000256" key="1">
    <source>
        <dbReference type="ARBA" id="ARBA00022603"/>
    </source>
</evidence>
<dbReference type="Pfam" id="PF00891">
    <property type="entry name" value="Methyltransf_2"/>
    <property type="match status" value="1"/>
</dbReference>
<dbReference type="AlphaFoldDB" id="A0A2V5HED3"/>
<dbReference type="InterPro" id="IPR036388">
    <property type="entry name" value="WH-like_DNA-bd_sf"/>
</dbReference>
<dbReference type="PROSITE" id="PS51683">
    <property type="entry name" value="SAM_OMT_II"/>
    <property type="match status" value="1"/>
</dbReference>
<protein>
    <submittedName>
        <fullName evidence="5">Putative O-methyltransferase</fullName>
    </submittedName>
</protein>
<dbReference type="PANTHER" id="PTHR43712">
    <property type="entry name" value="PUTATIVE (AFU_ORTHOLOGUE AFUA_4G14580)-RELATED"/>
    <property type="match status" value="1"/>
</dbReference>
<reference evidence="5 6" key="1">
    <citation type="submission" date="2018-02" db="EMBL/GenBank/DDBJ databases">
        <title>The genomes of Aspergillus section Nigri reveals drivers in fungal speciation.</title>
        <authorList>
            <consortium name="DOE Joint Genome Institute"/>
            <person name="Vesth T.C."/>
            <person name="Nybo J."/>
            <person name="Theobald S."/>
            <person name="Brandl J."/>
            <person name="Frisvad J.C."/>
            <person name="Nielsen K.F."/>
            <person name="Lyhne E.K."/>
            <person name="Kogle M.E."/>
            <person name="Kuo A."/>
            <person name="Riley R."/>
            <person name="Clum A."/>
            <person name="Nolan M."/>
            <person name="Lipzen A."/>
            <person name="Salamov A."/>
            <person name="Henrissat B."/>
            <person name="Wiebenga A."/>
            <person name="De vries R.P."/>
            <person name="Grigoriev I.V."/>
            <person name="Mortensen U.H."/>
            <person name="Andersen M.R."/>
            <person name="Baker S.E."/>
        </authorList>
    </citation>
    <scope>NUCLEOTIDE SEQUENCE [LARGE SCALE GENOMIC DNA]</scope>
    <source>
        <strain evidence="5 6">CBS 115571</strain>
    </source>
</reference>
<dbReference type="PANTHER" id="PTHR43712:SF8">
    <property type="entry name" value="O-METHYLTRANSFERASE AF390-400"/>
    <property type="match status" value="1"/>
</dbReference>
<keyword evidence="3" id="KW-0949">S-adenosyl-L-methionine</keyword>
<keyword evidence="2 5" id="KW-0808">Transferase</keyword>
<keyword evidence="6" id="KW-1185">Reference proteome</keyword>
<evidence type="ECO:0000313" key="5">
    <source>
        <dbReference type="EMBL" id="PYI20164.1"/>
    </source>
</evidence>
<accession>A0A2V5HED3</accession>
<dbReference type="Proteomes" id="UP000249829">
    <property type="component" value="Unassembled WGS sequence"/>
</dbReference>
<dbReference type="GO" id="GO:0044550">
    <property type="term" value="P:secondary metabolite biosynthetic process"/>
    <property type="evidence" value="ECO:0007669"/>
    <property type="project" value="UniProtKB-ARBA"/>
</dbReference>
<dbReference type="OMA" id="TGHMEAW"/>
<organism evidence="5 6">
    <name type="scientific">Aspergillus violaceofuscus (strain CBS 115571)</name>
    <dbReference type="NCBI Taxonomy" id="1450538"/>
    <lineage>
        <taxon>Eukaryota</taxon>
        <taxon>Fungi</taxon>
        <taxon>Dikarya</taxon>
        <taxon>Ascomycota</taxon>
        <taxon>Pezizomycotina</taxon>
        <taxon>Eurotiomycetes</taxon>
        <taxon>Eurotiomycetidae</taxon>
        <taxon>Eurotiales</taxon>
        <taxon>Aspergillaceae</taxon>
        <taxon>Aspergillus</taxon>
    </lineage>
</organism>
<dbReference type="InterPro" id="IPR029063">
    <property type="entry name" value="SAM-dependent_MTases_sf"/>
</dbReference>
<dbReference type="InterPro" id="IPR016461">
    <property type="entry name" value="COMT-like"/>
</dbReference>
<evidence type="ECO:0000259" key="4">
    <source>
        <dbReference type="Pfam" id="PF00891"/>
    </source>
</evidence>
<dbReference type="Gene3D" id="1.10.10.10">
    <property type="entry name" value="Winged helix-like DNA-binding domain superfamily/Winged helix DNA-binding domain"/>
    <property type="match status" value="1"/>
</dbReference>
<gene>
    <name evidence="5" type="ORF">BO99DRAFT_331134</name>
</gene>
<dbReference type="GO" id="GO:0032259">
    <property type="term" value="P:methylation"/>
    <property type="evidence" value="ECO:0007669"/>
    <property type="project" value="UniProtKB-KW"/>
</dbReference>
<name>A0A2V5HED3_ASPV1</name>
<dbReference type="InterPro" id="IPR036390">
    <property type="entry name" value="WH_DNA-bd_sf"/>
</dbReference>
<proteinExistence type="predicted"/>
<dbReference type="Gene3D" id="3.40.50.150">
    <property type="entry name" value="Vaccinia Virus protein VP39"/>
    <property type="match status" value="1"/>
</dbReference>
<keyword evidence="1 5" id="KW-0489">Methyltransferase</keyword>
<evidence type="ECO:0000313" key="6">
    <source>
        <dbReference type="Proteomes" id="UP000249829"/>
    </source>
</evidence>
<evidence type="ECO:0000256" key="2">
    <source>
        <dbReference type="ARBA" id="ARBA00022679"/>
    </source>
</evidence>
<feature type="domain" description="O-methyltransferase C-terminal" evidence="4">
    <location>
        <begin position="231"/>
        <end position="386"/>
    </location>
</feature>